<name>A0A6H1ZUM4_9ZZZZ</name>
<organism evidence="1">
    <name type="scientific">viral metagenome</name>
    <dbReference type="NCBI Taxonomy" id="1070528"/>
    <lineage>
        <taxon>unclassified sequences</taxon>
        <taxon>metagenomes</taxon>
        <taxon>organismal metagenomes</taxon>
    </lineage>
</organism>
<evidence type="ECO:0000313" key="2">
    <source>
        <dbReference type="EMBL" id="QJI00564.1"/>
    </source>
</evidence>
<evidence type="ECO:0000313" key="1">
    <source>
        <dbReference type="EMBL" id="QJA51274.1"/>
    </source>
</evidence>
<accession>A0A6H1ZUM4</accession>
<protein>
    <submittedName>
        <fullName evidence="1">Uncharacterized protein</fullName>
    </submittedName>
</protein>
<dbReference type="EMBL" id="MT144861">
    <property type="protein sequence ID" value="QJI00564.1"/>
    <property type="molecule type" value="Genomic_DNA"/>
</dbReference>
<proteinExistence type="predicted"/>
<dbReference type="EMBL" id="MT144250">
    <property type="protein sequence ID" value="QJA51274.1"/>
    <property type="molecule type" value="Genomic_DNA"/>
</dbReference>
<reference evidence="1" key="1">
    <citation type="submission" date="2020-03" db="EMBL/GenBank/DDBJ databases">
        <title>The deep terrestrial virosphere.</title>
        <authorList>
            <person name="Holmfeldt K."/>
            <person name="Nilsson E."/>
            <person name="Simone D."/>
            <person name="Lopez-Fernandez M."/>
            <person name="Wu X."/>
            <person name="de Brujin I."/>
            <person name="Lundin D."/>
            <person name="Andersson A."/>
            <person name="Bertilsson S."/>
            <person name="Dopson M."/>
        </authorList>
    </citation>
    <scope>NUCLEOTIDE SEQUENCE</scope>
    <source>
        <strain evidence="1">TM448A02060</strain>
        <strain evidence="2">TM448B01994</strain>
    </source>
</reference>
<gene>
    <name evidence="1" type="ORF">TM448A02060_0006</name>
    <name evidence="2" type="ORF">TM448B01994_0007</name>
</gene>
<dbReference type="AlphaFoldDB" id="A0A6H1ZUM4"/>
<sequence length="132" mass="14811">METINGTITGVAREEGIGKTGKPFTRWVFSINDKKYSTFDAKIGDVFKAGMNIEMEGEQDGVYWNMKTMKEFAQTEKPGTTTPMAKNNHTTMYVSYAKDIFICLVEKFGTGAVKEQMQVAIDLVKQAKEAFE</sequence>